<comment type="caution">
    <text evidence="2">The sequence shown here is derived from an EMBL/GenBank/DDBJ whole genome shotgun (WGS) entry which is preliminary data.</text>
</comment>
<dbReference type="EMBL" id="VIEB01000142">
    <property type="protein sequence ID" value="TQE04335.1"/>
    <property type="molecule type" value="Genomic_DNA"/>
</dbReference>
<dbReference type="AlphaFoldDB" id="A0A540MZU8"/>
<keyword evidence="3" id="KW-1185">Reference proteome</keyword>
<sequence length="105" mass="9918">MIRSSPSRSEVPGGEGTEGGGDCIVGAGGELLAGGGADLEPDGGGVTVGDEGDFSGASPCGASGESDEGRMTSAGGGGGEVRLLLDVLGKIWEGEPSDGGGGFAF</sequence>
<protein>
    <submittedName>
        <fullName evidence="2">Uncharacterized protein</fullName>
    </submittedName>
</protein>
<dbReference type="Proteomes" id="UP000315295">
    <property type="component" value="Unassembled WGS sequence"/>
</dbReference>
<name>A0A540MZU8_MALBA</name>
<evidence type="ECO:0000256" key="1">
    <source>
        <dbReference type="SAM" id="MobiDB-lite"/>
    </source>
</evidence>
<feature type="compositionally biased region" description="Gly residues" evidence="1">
    <location>
        <begin position="13"/>
        <end position="47"/>
    </location>
</feature>
<proteinExistence type="predicted"/>
<organism evidence="2 3">
    <name type="scientific">Malus baccata</name>
    <name type="common">Siberian crab apple</name>
    <name type="synonym">Pyrus baccata</name>
    <dbReference type="NCBI Taxonomy" id="106549"/>
    <lineage>
        <taxon>Eukaryota</taxon>
        <taxon>Viridiplantae</taxon>
        <taxon>Streptophyta</taxon>
        <taxon>Embryophyta</taxon>
        <taxon>Tracheophyta</taxon>
        <taxon>Spermatophyta</taxon>
        <taxon>Magnoliopsida</taxon>
        <taxon>eudicotyledons</taxon>
        <taxon>Gunneridae</taxon>
        <taxon>Pentapetalae</taxon>
        <taxon>rosids</taxon>
        <taxon>fabids</taxon>
        <taxon>Rosales</taxon>
        <taxon>Rosaceae</taxon>
        <taxon>Amygdaloideae</taxon>
        <taxon>Maleae</taxon>
        <taxon>Malus</taxon>
    </lineage>
</organism>
<accession>A0A540MZU8</accession>
<feature type="region of interest" description="Disordered" evidence="1">
    <location>
        <begin position="1"/>
        <end position="78"/>
    </location>
</feature>
<evidence type="ECO:0000313" key="3">
    <source>
        <dbReference type="Proteomes" id="UP000315295"/>
    </source>
</evidence>
<gene>
    <name evidence="2" type="ORF">C1H46_010120</name>
</gene>
<evidence type="ECO:0000313" key="2">
    <source>
        <dbReference type="EMBL" id="TQE04335.1"/>
    </source>
</evidence>
<reference evidence="2 3" key="1">
    <citation type="journal article" date="2019" name="G3 (Bethesda)">
        <title>Sequencing of a Wild Apple (Malus baccata) Genome Unravels the Differences Between Cultivated and Wild Apple Species Regarding Disease Resistance and Cold Tolerance.</title>
        <authorList>
            <person name="Chen X."/>
        </authorList>
    </citation>
    <scope>NUCLEOTIDE SEQUENCE [LARGE SCALE GENOMIC DNA]</scope>
    <source>
        <strain evidence="3">cv. Shandingzi</strain>
        <tissue evidence="2">Leaves</tissue>
    </source>
</reference>